<comment type="caution">
    <text evidence="3">The sequence shown here is derived from an EMBL/GenBank/DDBJ whole genome shotgun (WGS) entry which is preliminary data.</text>
</comment>
<dbReference type="Proteomes" id="UP000518266">
    <property type="component" value="Unassembled WGS sequence"/>
</dbReference>
<gene>
    <name evidence="3" type="ORF">F7725_013113</name>
</gene>
<feature type="region of interest" description="Disordered" evidence="1">
    <location>
        <begin position="247"/>
        <end position="278"/>
    </location>
</feature>
<feature type="transmembrane region" description="Helical" evidence="2">
    <location>
        <begin position="103"/>
        <end position="129"/>
    </location>
</feature>
<feature type="compositionally biased region" description="Basic and acidic residues" evidence="1">
    <location>
        <begin position="21"/>
        <end position="36"/>
    </location>
</feature>
<keyword evidence="2" id="KW-1133">Transmembrane helix</keyword>
<feature type="region of interest" description="Disordered" evidence="1">
    <location>
        <begin position="14"/>
        <end position="36"/>
    </location>
</feature>
<name>A0A7J5YQZ7_DISMA</name>
<sequence>MGVHSNCQYIQPGSGSSARFLRPDTDPSYGKEGKRPLLRRQDETPCVSVRAGALVCAVAVLAGAAVQAGFGVTLVDVMLAVAPVRRVIFTVDPAESRRAGAGVAVHAVGAVGSVLAGVALALVDVLLALCAPEAGLAGAQEAVHLVLTQAAVTAGVCGRRGHQDKLSASIHTGVGFTLIVVNVAVFTAPARITQAFIAVVEKNNKEGSLLCPKSSRLGTGRSWKAIPVEPQQSVRTRSPSVTLPIRKARSSVHTTTPKGDGRVRGTNSFKVGGREGKK</sequence>
<dbReference type="AlphaFoldDB" id="A0A7J5YQZ7"/>
<evidence type="ECO:0000256" key="2">
    <source>
        <dbReference type="SAM" id="Phobius"/>
    </source>
</evidence>
<keyword evidence="4" id="KW-1185">Reference proteome</keyword>
<keyword evidence="2" id="KW-0472">Membrane</keyword>
<evidence type="ECO:0000313" key="3">
    <source>
        <dbReference type="EMBL" id="KAF3851341.1"/>
    </source>
</evidence>
<evidence type="ECO:0000256" key="1">
    <source>
        <dbReference type="SAM" id="MobiDB-lite"/>
    </source>
</evidence>
<keyword evidence="2" id="KW-0812">Transmembrane</keyword>
<feature type="transmembrane region" description="Helical" evidence="2">
    <location>
        <begin position="51"/>
        <end position="82"/>
    </location>
</feature>
<dbReference type="EMBL" id="JAAKFY010000010">
    <property type="protein sequence ID" value="KAF3851341.1"/>
    <property type="molecule type" value="Genomic_DNA"/>
</dbReference>
<organism evidence="3 4">
    <name type="scientific">Dissostichus mawsoni</name>
    <name type="common">Antarctic cod</name>
    <dbReference type="NCBI Taxonomy" id="36200"/>
    <lineage>
        <taxon>Eukaryota</taxon>
        <taxon>Metazoa</taxon>
        <taxon>Chordata</taxon>
        <taxon>Craniata</taxon>
        <taxon>Vertebrata</taxon>
        <taxon>Euteleostomi</taxon>
        <taxon>Actinopterygii</taxon>
        <taxon>Neopterygii</taxon>
        <taxon>Teleostei</taxon>
        <taxon>Neoteleostei</taxon>
        <taxon>Acanthomorphata</taxon>
        <taxon>Eupercaria</taxon>
        <taxon>Perciformes</taxon>
        <taxon>Notothenioidei</taxon>
        <taxon>Nototheniidae</taxon>
        <taxon>Dissostichus</taxon>
    </lineage>
</organism>
<reference evidence="3 4" key="1">
    <citation type="submission" date="2020-03" db="EMBL/GenBank/DDBJ databases">
        <title>Dissostichus mawsoni Genome sequencing and assembly.</title>
        <authorList>
            <person name="Park H."/>
        </authorList>
    </citation>
    <scope>NUCLEOTIDE SEQUENCE [LARGE SCALE GENOMIC DNA]</scope>
    <source>
        <strain evidence="3">DM0001</strain>
        <tissue evidence="3">Muscle</tissue>
    </source>
</reference>
<protein>
    <submittedName>
        <fullName evidence="3">Uncharacterized protein</fullName>
    </submittedName>
</protein>
<proteinExistence type="predicted"/>
<accession>A0A7J5YQZ7</accession>
<evidence type="ECO:0000313" key="4">
    <source>
        <dbReference type="Proteomes" id="UP000518266"/>
    </source>
</evidence>